<dbReference type="Gene3D" id="1.10.238.10">
    <property type="entry name" value="EF-hand"/>
    <property type="match status" value="1"/>
</dbReference>
<evidence type="ECO:0000256" key="4">
    <source>
        <dbReference type="ARBA" id="ARBA00022837"/>
    </source>
</evidence>
<dbReference type="GO" id="GO:0005509">
    <property type="term" value="F:calcium ion binding"/>
    <property type="evidence" value="ECO:0007669"/>
    <property type="project" value="InterPro"/>
</dbReference>
<evidence type="ECO:0000256" key="5">
    <source>
        <dbReference type="ARBA" id="ARBA00023136"/>
    </source>
</evidence>
<dbReference type="GO" id="GO:1903569">
    <property type="term" value="P:positive regulation of protein localization to ciliary membrane"/>
    <property type="evidence" value="ECO:0007669"/>
    <property type="project" value="TreeGrafter"/>
</dbReference>
<dbReference type="PANTHER" id="PTHR46819">
    <property type="entry name" value="EF-HAND CALCIUM-BINDING DOMAIN-CONTAINING PROTEIN 7"/>
    <property type="match status" value="1"/>
</dbReference>
<dbReference type="Proteomes" id="UP000783686">
    <property type="component" value="Unassembled WGS sequence"/>
</dbReference>
<dbReference type="InterPro" id="IPR052266">
    <property type="entry name" value="Miro-EF-hand_domain"/>
</dbReference>
<keyword evidence="2" id="KW-0479">Metal-binding</keyword>
<accession>A0A811L6L2</accession>
<dbReference type="GO" id="GO:0060170">
    <property type="term" value="C:ciliary membrane"/>
    <property type="evidence" value="ECO:0007669"/>
    <property type="project" value="TreeGrafter"/>
</dbReference>
<dbReference type="EMBL" id="CAJFCW020000005">
    <property type="protein sequence ID" value="CAG9117599.1"/>
    <property type="molecule type" value="Genomic_DNA"/>
</dbReference>
<evidence type="ECO:0000256" key="3">
    <source>
        <dbReference type="ARBA" id="ARBA00022737"/>
    </source>
</evidence>
<dbReference type="OrthoDB" id="26525at2759"/>
<dbReference type="PANTHER" id="PTHR46819:SF1">
    <property type="entry name" value="EF-HAND CALCIUM-BINDING DOMAIN-CONTAINING PROTEIN 7"/>
    <property type="match status" value="1"/>
</dbReference>
<reference evidence="7" key="1">
    <citation type="submission" date="2020-09" db="EMBL/GenBank/DDBJ databases">
        <authorList>
            <person name="Kikuchi T."/>
        </authorList>
    </citation>
    <scope>NUCLEOTIDE SEQUENCE</scope>
    <source>
        <strain evidence="7">SH1</strain>
    </source>
</reference>
<name>A0A811L6L2_9BILA</name>
<evidence type="ECO:0000256" key="2">
    <source>
        <dbReference type="ARBA" id="ARBA00022723"/>
    </source>
</evidence>
<comment type="caution">
    <text evidence="7">The sequence shown here is derived from an EMBL/GenBank/DDBJ whole genome shotgun (WGS) entry which is preliminary data.</text>
</comment>
<dbReference type="InterPro" id="IPR002048">
    <property type="entry name" value="EF_hand_dom"/>
</dbReference>
<proteinExistence type="predicted"/>
<dbReference type="PROSITE" id="PS00018">
    <property type="entry name" value="EF_HAND_1"/>
    <property type="match status" value="1"/>
</dbReference>
<gene>
    <name evidence="7" type="ORF">BOKJ2_LOCUS10119</name>
</gene>
<evidence type="ECO:0000259" key="6">
    <source>
        <dbReference type="PROSITE" id="PS50222"/>
    </source>
</evidence>
<dbReference type="EMBL" id="CAJFDH010000005">
    <property type="protein sequence ID" value="CAD5223349.1"/>
    <property type="molecule type" value="Genomic_DNA"/>
</dbReference>
<feature type="domain" description="EF-hand" evidence="6">
    <location>
        <begin position="345"/>
        <end position="380"/>
    </location>
</feature>
<protein>
    <recommendedName>
        <fullName evidence="6">EF-hand domain-containing protein</fullName>
    </recommendedName>
</protein>
<evidence type="ECO:0000313" key="8">
    <source>
        <dbReference type="Proteomes" id="UP000614601"/>
    </source>
</evidence>
<keyword evidence="3" id="KW-0677">Repeat</keyword>
<dbReference type="PROSITE" id="PS50222">
    <property type="entry name" value="EF_HAND_2"/>
    <property type="match status" value="1"/>
</dbReference>
<sequence>MKKSLAKNIANLAPPGHSVFIVDEKDRDSLESESIAIYMTAQQDTRNFRNAFITEIGNNMNANITLRELVDVIVCAGKNTTKMLLKYHTTKACTFSKKLPSIEADNANLIDKLGDGDVDFDSLISELQSSHIEDLDEVIAYIQHCKSQNLHGAEIEKEIMSTRHHLLQLNESIVRKQKLDDNVLFPLNSSTESLSSVFSNTRNSQIPMGDQPPPSLASARMGTSTDKAVLKSFVIQKSHDLTVSIGYTFVLTRAQQICVGFKINEKIDQDLLRFQNNLIGYVISDNSPAILALTKRKDDVYRRSEWMLFPPGTYTYCIRFVRPLKVVEPNRDAEILGENGKLTKDYKVMLMNTFDIFDLDDDGLLTREELETYRMLSGGGRISPDDWAVLEKTCQMRDKMMTMKGFIDMHQFDIKTMSERQRLDLWGKLKELGYNRKFYLSTGCPVWMELQTGDGQIHMENLEIAYFTPESDWQLLEYYWENGTNLPYLKELASVRLYKTDYYAVIVAGRMPEKVRYKFDLSASNNVNIQSEDLILDVEVEPDEIKVLTVAIAQGESWFLCVKKLLVEPNLTYPTALPGPSNVNM</sequence>
<keyword evidence="4" id="KW-0106">Calcium</keyword>
<dbReference type="AlphaFoldDB" id="A0A811L6L2"/>
<comment type="subcellular location">
    <subcellularLocation>
        <location evidence="1">Membrane</location>
    </subcellularLocation>
</comment>
<dbReference type="SUPFAM" id="SSF47473">
    <property type="entry name" value="EF-hand"/>
    <property type="match status" value="1"/>
</dbReference>
<organism evidence="7 8">
    <name type="scientific">Bursaphelenchus okinawaensis</name>
    <dbReference type="NCBI Taxonomy" id="465554"/>
    <lineage>
        <taxon>Eukaryota</taxon>
        <taxon>Metazoa</taxon>
        <taxon>Ecdysozoa</taxon>
        <taxon>Nematoda</taxon>
        <taxon>Chromadorea</taxon>
        <taxon>Rhabditida</taxon>
        <taxon>Tylenchina</taxon>
        <taxon>Tylenchomorpha</taxon>
        <taxon>Aphelenchoidea</taxon>
        <taxon>Aphelenchoididae</taxon>
        <taxon>Bursaphelenchus</taxon>
    </lineage>
</organism>
<dbReference type="GO" id="GO:0098797">
    <property type="term" value="C:plasma membrane protein complex"/>
    <property type="evidence" value="ECO:0007669"/>
    <property type="project" value="TreeGrafter"/>
</dbReference>
<keyword evidence="8" id="KW-1185">Reference proteome</keyword>
<keyword evidence="5" id="KW-0472">Membrane</keyword>
<dbReference type="InterPro" id="IPR018247">
    <property type="entry name" value="EF_Hand_1_Ca_BS"/>
</dbReference>
<dbReference type="InterPro" id="IPR011992">
    <property type="entry name" value="EF-hand-dom_pair"/>
</dbReference>
<dbReference type="Proteomes" id="UP000614601">
    <property type="component" value="Unassembled WGS sequence"/>
</dbReference>
<evidence type="ECO:0000256" key="1">
    <source>
        <dbReference type="ARBA" id="ARBA00004370"/>
    </source>
</evidence>
<evidence type="ECO:0000313" key="7">
    <source>
        <dbReference type="EMBL" id="CAD5223349.1"/>
    </source>
</evidence>